<proteinExistence type="predicted"/>
<evidence type="ECO:0000313" key="1">
    <source>
        <dbReference type="EMBL" id="CAB4148301.1"/>
    </source>
</evidence>
<sequence length="236" mass="26299">MIETESPILVFGPKTYVTKILSGVIAKADAADITRIGPKIKISDINLVREGLTRNSTEGSKKVALLDLTDSSYQVQNSLLRLIEENTTEAIFFLTSNDPEKIIETIKDRCFIFSYSFDAGSIIKDYVNSGVEFNRASFISRLARMGVHPSSVPSTQSFSFANNLMKHYDIESALSASRSASLEDIQATRIELSQKAHDPRYSRAFFATYLNVNERSLAFYINTVLNKDKDLTNGNS</sequence>
<evidence type="ECO:0000313" key="7">
    <source>
        <dbReference type="EMBL" id="CAB4217031.1"/>
    </source>
</evidence>
<name>A0A6J5R5T4_9CAUD</name>
<dbReference type="EMBL" id="LR796991">
    <property type="protein sequence ID" value="CAB4180727.1"/>
    <property type="molecule type" value="Genomic_DNA"/>
</dbReference>
<dbReference type="SUPFAM" id="SSF52540">
    <property type="entry name" value="P-loop containing nucleoside triphosphate hydrolases"/>
    <property type="match status" value="1"/>
</dbReference>
<evidence type="ECO:0000313" key="2">
    <source>
        <dbReference type="EMBL" id="CAB4174833.1"/>
    </source>
</evidence>
<evidence type="ECO:0000313" key="4">
    <source>
        <dbReference type="EMBL" id="CAB4186300.1"/>
    </source>
</evidence>
<dbReference type="EMBL" id="LR796496">
    <property type="protein sequence ID" value="CAB4148301.1"/>
    <property type="molecule type" value="Genomic_DNA"/>
</dbReference>
<evidence type="ECO:0000313" key="9">
    <source>
        <dbReference type="EMBL" id="CAB5231425.1"/>
    </source>
</evidence>
<evidence type="ECO:0000313" key="8">
    <source>
        <dbReference type="EMBL" id="CAB4220141.1"/>
    </source>
</evidence>
<reference evidence="6" key="1">
    <citation type="submission" date="2020-05" db="EMBL/GenBank/DDBJ databases">
        <authorList>
            <person name="Chiriac C."/>
            <person name="Salcher M."/>
            <person name="Ghai R."/>
            <person name="Kavagutti S V."/>
        </authorList>
    </citation>
    <scope>NUCLEOTIDE SEQUENCE</scope>
</reference>
<dbReference type="EMBL" id="LR796910">
    <property type="protein sequence ID" value="CAB4174833.1"/>
    <property type="molecule type" value="Genomic_DNA"/>
</dbReference>
<dbReference type="EMBL" id="LR798432">
    <property type="protein sequence ID" value="CAB5231425.1"/>
    <property type="molecule type" value="Genomic_DNA"/>
</dbReference>
<evidence type="ECO:0000313" key="5">
    <source>
        <dbReference type="EMBL" id="CAB4190282.1"/>
    </source>
</evidence>
<dbReference type="Pfam" id="PF13177">
    <property type="entry name" value="DNA_pol3_delta2"/>
    <property type="match status" value="1"/>
</dbReference>
<gene>
    <name evidence="3" type="ORF">UFOVP1036_95</name>
    <name evidence="4" type="ORF">UFOVP1132_73</name>
    <name evidence="5" type="ORF">UFOVP1190_48</name>
    <name evidence="6" type="ORF">UFOVP1248_79</name>
    <name evidence="7" type="ORF">UFOVP1493_7</name>
    <name evidence="9" type="ORF">UFOVP1584_79</name>
    <name evidence="8" type="ORF">UFOVP1635_87</name>
    <name evidence="1" type="ORF">UFOVP521_29</name>
    <name evidence="2" type="ORF">UFOVP967_87</name>
</gene>
<dbReference type="EMBL" id="LR797496">
    <property type="protein sequence ID" value="CAB4220141.1"/>
    <property type="molecule type" value="Genomic_DNA"/>
</dbReference>
<protein>
    <submittedName>
        <fullName evidence="6">DNA polymerase III, delta subunit</fullName>
    </submittedName>
</protein>
<dbReference type="EMBL" id="LR797192">
    <property type="protein sequence ID" value="CAB4192750.1"/>
    <property type="molecule type" value="Genomic_DNA"/>
</dbReference>
<organism evidence="6">
    <name type="scientific">uncultured Caudovirales phage</name>
    <dbReference type="NCBI Taxonomy" id="2100421"/>
    <lineage>
        <taxon>Viruses</taxon>
        <taxon>Duplodnaviria</taxon>
        <taxon>Heunggongvirae</taxon>
        <taxon>Uroviricota</taxon>
        <taxon>Caudoviricetes</taxon>
        <taxon>Peduoviridae</taxon>
        <taxon>Maltschvirus</taxon>
        <taxon>Maltschvirus maltsch</taxon>
    </lineage>
</organism>
<dbReference type="InterPro" id="IPR027417">
    <property type="entry name" value="P-loop_NTPase"/>
</dbReference>
<dbReference type="EMBL" id="LR797456">
    <property type="protein sequence ID" value="CAB4217031.1"/>
    <property type="molecule type" value="Genomic_DNA"/>
</dbReference>
<accession>A0A6J5R5T4</accession>
<dbReference type="EMBL" id="LR797145">
    <property type="protein sequence ID" value="CAB4190282.1"/>
    <property type="molecule type" value="Genomic_DNA"/>
</dbReference>
<dbReference type="Gene3D" id="3.40.50.300">
    <property type="entry name" value="P-loop containing nucleotide triphosphate hydrolases"/>
    <property type="match status" value="1"/>
</dbReference>
<evidence type="ECO:0000313" key="3">
    <source>
        <dbReference type="EMBL" id="CAB4180727.1"/>
    </source>
</evidence>
<evidence type="ECO:0000313" key="6">
    <source>
        <dbReference type="EMBL" id="CAB4192750.1"/>
    </source>
</evidence>
<dbReference type="EMBL" id="LR797088">
    <property type="protein sequence ID" value="CAB4186300.1"/>
    <property type="molecule type" value="Genomic_DNA"/>
</dbReference>